<evidence type="ECO:0000313" key="4">
    <source>
        <dbReference type="EMBL" id="BAL55621.1"/>
    </source>
</evidence>
<dbReference type="EMBL" id="AP011722">
    <property type="protein sequence ID" value="BAL55621.1"/>
    <property type="molecule type" value="Genomic_DNA"/>
</dbReference>
<accession>H5SHI5</accession>
<dbReference type="PANTHER" id="PTHR35303">
    <property type="entry name" value="OS02G0197800 PROTEIN"/>
    <property type="match status" value="1"/>
</dbReference>
<proteinExistence type="predicted"/>
<dbReference type="InterPro" id="IPR038492">
    <property type="entry name" value="GBBH-like_N_sf"/>
</dbReference>
<protein>
    <submittedName>
        <fullName evidence="4">Hypothetical conserved protein</fullName>
    </submittedName>
</protein>
<reference evidence="4" key="2">
    <citation type="journal article" date="2012" name="PLoS ONE">
        <title>A Deeply Branching Thermophilic Bacterium with an Ancient Acetyl-CoA Pathway Dominates a Subsurface Ecosystem.</title>
        <authorList>
            <person name="Takami H."/>
            <person name="Noguchi H."/>
            <person name="Takaki Y."/>
            <person name="Uchiyama I."/>
            <person name="Toyoda A."/>
            <person name="Nishi S."/>
            <person name="Chee G.-J."/>
            <person name="Arai W."/>
            <person name="Nunoura T."/>
            <person name="Itoh T."/>
            <person name="Hattori M."/>
            <person name="Takai K."/>
        </authorList>
    </citation>
    <scope>NUCLEOTIDE SEQUENCE</scope>
</reference>
<dbReference type="GO" id="GO:0046872">
    <property type="term" value="F:metal ion binding"/>
    <property type="evidence" value="ECO:0007669"/>
    <property type="project" value="UniProtKB-KW"/>
</dbReference>
<dbReference type="AlphaFoldDB" id="H5SHI5"/>
<evidence type="ECO:0000256" key="1">
    <source>
        <dbReference type="ARBA" id="ARBA00022723"/>
    </source>
</evidence>
<evidence type="ECO:0000259" key="3">
    <source>
        <dbReference type="Pfam" id="PF06155"/>
    </source>
</evidence>
<feature type="domain" description="Gamma-butyrobetaine hydroxylase-like N-terminal" evidence="3">
    <location>
        <begin position="15"/>
        <end position="99"/>
    </location>
</feature>
<reference evidence="4" key="1">
    <citation type="journal article" date="2005" name="Environ. Microbiol.">
        <title>Genetic and functional properties of uncultivated thermophilic crenarchaeotes from a subsurface gold mine as revealed by analysis of genome fragments.</title>
        <authorList>
            <person name="Nunoura T."/>
            <person name="Hirayama H."/>
            <person name="Takami H."/>
            <person name="Oida H."/>
            <person name="Nishi S."/>
            <person name="Shimamura S."/>
            <person name="Suzuki Y."/>
            <person name="Inagaki F."/>
            <person name="Takai K."/>
            <person name="Nealson K.H."/>
            <person name="Horikoshi K."/>
        </authorList>
    </citation>
    <scope>NUCLEOTIDE SEQUENCE</scope>
</reference>
<dbReference type="Pfam" id="PF06155">
    <property type="entry name" value="GBBH-like_N"/>
    <property type="match status" value="1"/>
</dbReference>
<keyword evidence="1" id="KW-0479">Metal-binding</keyword>
<dbReference type="InterPro" id="IPR010376">
    <property type="entry name" value="GBBH-like_N"/>
</dbReference>
<sequence>MATTFDRPTRIERLDAATLRIVWGDGLNAAIPLEVLRRNCPCAYCKGEQVFGTTVLVPLVQFAPGMNELVALEPVGNYGVRARWADGHDTGIYPWNLLRQIAENMTESDTSTRKNEQ</sequence>
<organism evidence="4">
    <name type="scientific">uncultured Bacteroidota bacterium</name>
    <dbReference type="NCBI Taxonomy" id="152509"/>
    <lineage>
        <taxon>Bacteria</taxon>
        <taxon>Pseudomonadati</taxon>
        <taxon>Bacteroidota</taxon>
        <taxon>environmental samples</taxon>
    </lineage>
</organism>
<keyword evidence="2" id="KW-0408">Iron</keyword>
<gene>
    <name evidence="4" type="ORF">HGMM_F29C06C02</name>
</gene>
<evidence type="ECO:0000256" key="2">
    <source>
        <dbReference type="ARBA" id="ARBA00023004"/>
    </source>
</evidence>
<dbReference type="Gene3D" id="3.30.2020.30">
    <property type="match status" value="1"/>
</dbReference>
<name>H5SHI5_9BACT</name>